<dbReference type="EMBL" id="CADCXU010031374">
    <property type="protein sequence ID" value="CAB0017397.1"/>
    <property type="molecule type" value="Genomic_DNA"/>
</dbReference>
<keyword evidence="2" id="KW-1185">Reference proteome</keyword>
<evidence type="ECO:0000313" key="2">
    <source>
        <dbReference type="Proteomes" id="UP000479000"/>
    </source>
</evidence>
<organism evidence="1 2">
    <name type="scientific">Nesidiocoris tenuis</name>
    <dbReference type="NCBI Taxonomy" id="355587"/>
    <lineage>
        <taxon>Eukaryota</taxon>
        <taxon>Metazoa</taxon>
        <taxon>Ecdysozoa</taxon>
        <taxon>Arthropoda</taxon>
        <taxon>Hexapoda</taxon>
        <taxon>Insecta</taxon>
        <taxon>Pterygota</taxon>
        <taxon>Neoptera</taxon>
        <taxon>Paraneoptera</taxon>
        <taxon>Hemiptera</taxon>
        <taxon>Heteroptera</taxon>
        <taxon>Panheteroptera</taxon>
        <taxon>Cimicomorpha</taxon>
        <taxon>Miridae</taxon>
        <taxon>Dicyphina</taxon>
        <taxon>Nesidiocoris</taxon>
    </lineage>
</organism>
<reference evidence="1 2" key="1">
    <citation type="submission" date="2020-02" db="EMBL/GenBank/DDBJ databases">
        <authorList>
            <person name="Ferguson B K."/>
        </authorList>
    </citation>
    <scope>NUCLEOTIDE SEQUENCE [LARGE SCALE GENOMIC DNA]</scope>
</reference>
<proteinExistence type="predicted"/>
<dbReference type="AlphaFoldDB" id="A0A6H5HHA5"/>
<accession>A0A6H5HHA5</accession>
<protein>
    <submittedName>
        <fullName evidence="1">Uncharacterized protein</fullName>
    </submittedName>
</protein>
<sequence>MAFSQPYISKSSKPRTPTFTAVKHGQRRVRWVGVGYRVEGAEGDEGRGGWQAAPGGLSATPQLPHPAQVALARISLDFLNSFNAGQASLHSPQRRLLDSLNRPQLTWMNFSRLRRKSVAPPSSCPCRTDEIFKLLFRYFRDDDSPNFQEFIFYLLHLNWRFDFRRATAFRRSSLHQNPPFLQTANVSLRKNFLMQSRIQYTFNTANLRPLPSRFKTSTQEMSTSQLMNVFTNC</sequence>
<name>A0A6H5HHA5_9HEMI</name>
<evidence type="ECO:0000313" key="1">
    <source>
        <dbReference type="EMBL" id="CAB0017397.1"/>
    </source>
</evidence>
<gene>
    <name evidence="1" type="ORF">NTEN_LOCUS21414</name>
</gene>
<dbReference type="Proteomes" id="UP000479000">
    <property type="component" value="Unassembled WGS sequence"/>
</dbReference>